<comment type="caution">
    <text evidence="1">The sequence shown here is derived from an EMBL/GenBank/DDBJ whole genome shotgun (WGS) entry which is preliminary data.</text>
</comment>
<evidence type="ECO:0000313" key="2">
    <source>
        <dbReference type="Proteomes" id="UP000623129"/>
    </source>
</evidence>
<sequence length="53" mass="5893">MKIKAASMPAYLLSVAASVVMRRVSVALNACLAAAIDHQFIKDKQFHKQLFFI</sequence>
<gene>
    <name evidence="1" type="ORF">FCM35_KLT00207</name>
</gene>
<proteinExistence type="predicted"/>
<evidence type="ECO:0000313" key="1">
    <source>
        <dbReference type="EMBL" id="KAF3341569.1"/>
    </source>
</evidence>
<organism evidence="1 2">
    <name type="scientific">Carex littledalei</name>
    <dbReference type="NCBI Taxonomy" id="544730"/>
    <lineage>
        <taxon>Eukaryota</taxon>
        <taxon>Viridiplantae</taxon>
        <taxon>Streptophyta</taxon>
        <taxon>Embryophyta</taxon>
        <taxon>Tracheophyta</taxon>
        <taxon>Spermatophyta</taxon>
        <taxon>Magnoliopsida</taxon>
        <taxon>Liliopsida</taxon>
        <taxon>Poales</taxon>
        <taxon>Cyperaceae</taxon>
        <taxon>Cyperoideae</taxon>
        <taxon>Cariceae</taxon>
        <taxon>Carex</taxon>
        <taxon>Carex subgen. Euthyceras</taxon>
    </lineage>
</organism>
<reference evidence="1" key="1">
    <citation type="submission" date="2020-01" db="EMBL/GenBank/DDBJ databases">
        <title>Genome sequence of Kobresia littledalei, the first chromosome-level genome in the family Cyperaceae.</title>
        <authorList>
            <person name="Qu G."/>
        </authorList>
    </citation>
    <scope>NUCLEOTIDE SEQUENCE</scope>
    <source>
        <strain evidence="1">C.B.Clarke</strain>
        <tissue evidence="1">Leaf</tissue>
    </source>
</reference>
<dbReference type="AlphaFoldDB" id="A0A833S138"/>
<protein>
    <submittedName>
        <fullName evidence="1">Uncharacterized protein</fullName>
    </submittedName>
</protein>
<name>A0A833S138_9POAL</name>
<keyword evidence="2" id="KW-1185">Reference proteome</keyword>
<dbReference type="Proteomes" id="UP000623129">
    <property type="component" value="Unassembled WGS sequence"/>
</dbReference>
<dbReference type="EMBL" id="SWLB01000001">
    <property type="protein sequence ID" value="KAF3341569.1"/>
    <property type="molecule type" value="Genomic_DNA"/>
</dbReference>
<accession>A0A833S138</accession>